<sequence>MAKILDFEIKGLKTSRTDNGEVLLSGNLYYCGKKVGDVQEMPDMEPPMFTLPLELEAKWREALDLFRKKRLNAIEMNTPLPKSFIECELFYYVIAVKEWERLLKRESKKQKMTLVVFEQFDQELSCRTGGYKVYVTSEPETFAGMLETLSKSGEDNEEITWVMSTFTDLEEFDIKKETSE</sequence>
<dbReference type="AlphaFoldDB" id="A0A0B5ASI7"/>
<reference evidence="1 2" key="1">
    <citation type="submission" date="2014-08" db="EMBL/GenBank/DDBJ databases">
        <title>Complete genome of a marine bacteria Jeotgalibacillus malaysiensis.</title>
        <authorList>
            <person name="Yaakop A.S."/>
            <person name="Chan K.-G."/>
            <person name="Goh K.M."/>
        </authorList>
    </citation>
    <scope>NUCLEOTIDE SEQUENCE [LARGE SCALE GENOMIC DNA]</scope>
    <source>
        <strain evidence="1 2">D5</strain>
        <plasmid evidence="2">Plasmid</plasmid>
    </source>
</reference>
<keyword evidence="2" id="KW-1185">Reference proteome</keyword>
<gene>
    <name evidence="1" type="ORF">JMA_37680</name>
</gene>
<dbReference type="HOGENOM" id="CLU_1494343_0_0_9"/>
<evidence type="ECO:0000313" key="2">
    <source>
        <dbReference type="Proteomes" id="UP000031449"/>
    </source>
</evidence>
<accession>A0A0B5ASI7</accession>
<geneLocation type="plasmid" evidence="2"/>
<protein>
    <submittedName>
        <fullName evidence="1">Uncharacterized protein</fullName>
    </submittedName>
</protein>
<evidence type="ECO:0000313" key="1">
    <source>
        <dbReference type="EMBL" id="AJD93086.1"/>
    </source>
</evidence>
<name>A0A0B5ASI7_9BACL</name>
<organism evidence="1 2">
    <name type="scientific">Jeotgalibacillus malaysiensis</name>
    <dbReference type="NCBI Taxonomy" id="1508404"/>
    <lineage>
        <taxon>Bacteria</taxon>
        <taxon>Bacillati</taxon>
        <taxon>Bacillota</taxon>
        <taxon>Bacilli</taxon>
        <taxon>Bacillales</taxon>
        <taxon>Caryophanaceae</taxon>
        <taxon>Jeotgalibacillus</taxon>
    </lineage>
</organism>
<dbReference type="EMBL" id="CP009417">
    <property type="protein sequence ID" value="AJD93086.1"/>
    <property type="molecule type" value="Genomic_DNA"/>
</dbReference>
<proteinExistence type="predicted"/>
<keyword evidence="1" id="KW-0614">Plasmid</keyword>
<dbReference type="BioCyc" id="JESP1508404:G14D9-13052-MONOMER"/>
<dbReference type="KEGG" id="jeo:JMA_37680"/>
<dbReference type="Proteomes" id="UP000031449">
    <property type="component" value="Plasmid unnamed"/>
</dbReference>